<dbReference type="Pfam" id="PF10203">
    <property type="entry name" value="Pet191_N"/>
    <property type="match status" value="1"/>
</dbReference>
<comment type="similarity">
    <text evidence="1">Belongs to the PET191 family.</text>
</comment>
<evidence type="ECO:0000313" key="4">
    <source>
        <dbReference type="EMBL" id="KAK4042145.1"/>
    </source>
</evidence>
<evidence type="ECO:0000256" key="3">
    <source>
        <dbReference type="SAM" id="MobiDB-lite"/>
    </source>
</evidence>
<dbReference type="Proteomes" id="UP001303115">
    <property type="component" value="Unassembled WGS sequence"/>
</dbReference>
<keyword evidence="5" id="KW-1185">Reference proteome</keyword>
<protein>
    <submittedName>
        <fullName evidence="4">Cytochrome c oxidase assembly protein PET191-domain-containing protein</fullName>
    </submittedName>
</protein>
<sequence>MPSSCKDIRAALAQCLQESECVMVQRRSAAECMREPHVNTLPLKCQQLKKGFGECRRGMIDMRKRFRGNQPVAFRQLEQTEKTGEGYQLYAGKSAFAGTRGETDGNEKEPQDWREAENEKFRAAAAAAAADADKSKKS</sequence>
<feature type="region of interest" description="Disordered" evidence="3">
    <location>
        <begin position="95"/>
        <end position="138"/>
    </location>
</feature>
<gene>
    <name evidence="4" type="ORF">C8A01DRAFT_14215</name>
</gene>
<feature type="compositionally biased region" description="Basic and acidic residues" evidence="3">
    <location>
        <begin position="101"/>
        <end position="122"/>
    </location>
</feature>
<dbReference type="GO" id="GO:0005739">
    <property type="term" value="C:mitochondrion"/>
    <property type="evidence" value="ECO:0007669"/>
    <property type="project" value="TreeGrafter"/>
</dbReference>
<dbReference type="InterPro" id="IPR018793">
    <property type="entry name" value="Cyt_c_oxidase_assmbl_Pet191"/>
</dbReference>
<comment type="caution">
    <text evidence="4">The sequence shown here is derived from an EMBL/GenBank/DDBJ whole genome shotgun (WGS) entry which is preliminary data.</text>
</comment>
<dbReference type="PANTHER" id="PTHR28627:SF1">
    <property type="entry name" value="CYTOCHROME C OXIDASE ASSEMBLY FACTOR 5"/>
    <property type="match status" value="1"/>
</dbReference>
<dbReference type="GO" id="GO:0033617">
    <property type="term" value="P:mitochondrial respiratory chain complex IV assembly"/>
    <property type="evidence" value="ECO:0007669"/>
    <property type="project" value="TreeGrafter"/>
</dbReference>
<organism evidence="4 5">
    <name type="scientific">Parachaetomium inaequale</name>
    <dbReference type="NCBI Taxonomy" id="2588326"/>
    <lineage>
        <taxon>Eukaryota</taxon>
        <taxon>Fungi</taxon>
        <taxon>Dikarya</taxon>
        <taxon>Ascomycota</taxon>
        <taxon>Pezizomycotina</taxon>
        <taxon>Sordariomycetes</taxon>
        <taxon>Sordariomycetidae</taxon>
        <taxon>Sordariales</taxon>
        <taxon>Chaetomiaceae</taxon>
        <taxon>Parachaetomium</taxon>
    </lineage>
</organism>
<reference evidence="5" key="1">
    <citation type="journal article" date="2023" name="Mol. Phylogenet. Evol.">
        <title>Genome-scale phylogeny and comparative genomics of the fungal order Sordariales.</title>
        <authorList>
            <person name="Hensen N."/>
            <person name="Bonometti L."/>
            <person name="Westerberg I."/>
            <person name="Brannstrom I.O."/>
            <person name="Guillou S."/>
            <person name="Cros-Aarteil S."/>
            <person name="Calhoun S."/>
            <person name="Haridas S."/>
            <person name="Kuo A."/>
            <person name="Mondo S."/>
            <person name="Pangilinan J."/>
            <person name="Riley R."/>
            <person name="LaButti K."/>
            <person name="Andreopoulos B."/>
            <person name="Lipzen A."/>
            <person name="Chen C."/>
            <person name="Yan M."/>
            <person name="Daum C."/>
            <person name="Ng V."/>
            <person name="Clum A."/>
            <person name="Steindorff A."/>
            <person name="Ohm R.A."/>
            <person name="Martin F."/>
            <person name="Silar P."/>
            <person name="Natvig D.O."/>
            <person name="Lalanne C."/>
            <person name="Gautier V."/>
            <person name="Ament-Velasquez S.L."/>
            <person name="Kruys A."/>
            <person name="Hutchinson M.I."/>
            <person name="Powell A.J."/>
            <person name="Barry K."/>
            <person name="Miller A.N."/>
            <person name="Grigoriev I.V."/>
            <person name="Debuchy R."/>
            <person name="Gladieux P."/>
            <person name="Hiltunen Thoren M."/>
            <person name="Johannesson H."/>
        </authorList>
    </citation>
    <scope>NUCLEOTIDE SEQUENCE [LARGE SCALE GENOMIC DNA]</scope>
    <source>
        <strain evidence="5">CBS 284.82</strain>
    </source>
</reference>
<evidence type="ECO:0000256" key="1">
    <source>
        <dbReference type="ARBA" id="ARBA00007785"/>
    </source>
</evidence>
<evidence type="ECO:0000256" key="2">
    <source>
        <dbReference type="ARBA" id="ARBA00023157"/>
    </source>
</evidence>
<keyword evidence="2" id="KW-1015">Disulfide bond</keyword>
<dbReference type="AlphaFoldDB" id="A0AAN6PPB1"/>
<accession>A0AAN6PPB1</accession>
<dbReference type="PANTHER" id="PTHR28627">
    <property type="entry name" value="CYTOCHROME C OXIDASE ASSEMBLY FACTOR 5"/>
    <property type="match status" value="1"/>
</dbReference>
<proteinExistence type="inferred from homology"/>
<dbReference type="EMBL" id="MU854345">
    <property type="protein sequence ID" value="KAK4042145.1"/>
    <property type="molecule type" value="Genomic_DNA"/>
</dbReference>
<name>A0AAN6PPB1_9PEZI</name>
<evidence type="ECO:0000313" key="5">
    <source>
        <dbReference type="Proteomes" id="UP001303115"/>
    </source>
</evidence>